<protein>
    <submittedName>
        <fullName evidence="1">Uncharacterized protein</fullName>
    </submittedName>
</protein>
<dbReference type="RefSeq" id="WP_150092328.1">
    <property type="nucleotide sequence ID" value="NZ_VWSF01000027.1"/>
</dbReference>
<comment type="caution">
    <text evidence="1">The sequence shown here is derived from an EMBL/GenBank/DDBJ whole genome shotgun (WGS) entry which is preliminary data.</text>
</comment>
<proteinExistence type="predicted"/>
<evidence type="ECO:0000313" key="1">
    <source>
        <dbReference type="EMBL" id="KAA5540319.1"/>
    </source>
</evidence>
<dbReference type="EMBL" id="VWSF01000027">
    <property type="protein sequence ID" value="KAA5540319.1"/>
    <property type="molecule type" value="Genomic_DNA"/>
</dbReference>
<name>A0A5M6D3L6_9BACT</name>
<keyword evidence="2" id="KW-1185">Reference proteome</keyword>
<sequence>MMKKFNIYKLISLLASGLFFFLGGCDTYESDVVPLSFQQFELRRDSAFTYNRKEATDWPLLINPLANDSLQVKATVTYGEPRHGKIIQEDNYVYYEHELNYVGLDSLTYQVCSENICKTEKIIFVIEPRLDPNNCTTRLTPFTVETLKNTPVDIRLHRKDIICPTTGSRTYFKPQLGNYGDYHYSGSPKATVMVYYPPKDFVGDDTFRYRIYTDNTNYLENIITLRVKATP</sequence>
<dbReference type="PROSITE" id="PS51257">
    <property type="entry name" value="PROKAR_LIPOPROTEIN"/>
    <property type="match status" value="1"/>
</dbReference>
<dbReference type="AlphaFoldDB" id="A0A5M6D3L6"/>
<gene>
    <name evidence="1" type="ORF">F0145_22690</name>
</gene>
<reference evidence="1 2" key="1">
    <citation type="submission" date="2019-09" db="EMBL/GenBank/DDBJ databases">
        <title>Genome sequence and assembly of Adhaeribacter sp.</title>
        <authorList>
            <person name="Chhetri G."/>
        </authorList>
    </citation>
    <scope>NUCLEOTIDE SEQUENCE [LARGE SCALE GENOMIC DNA]</scope>
    <source>
        <strain evidence="1 2">DK36</strain>
    </source>
</reference>
<accession>A0A5M6D3L6</accession>
<evidence type="ECO:0000313" key="2">
    <source>
        <dbReference type="Proteomes" id="UP000323426"/>
    </source>
</evidence>
<dbReference type="Proteomes" id="UP000323426">
    <property type="component" value="Unassembled WGS sequence"/>
</dbReference>
<organism evidence="1 2">
    <name type="scientific">Adhaeribacter rhizoryzae</name>
    <dbReference type="NCBI Taxonomy" id="2607907"/>
    <lineage>
        <taxon>Bacteria</taxon>
        <taxon>Pseudomonadati</taxon>
        <taxon>Bacteroidota</taxon>
        <taxon>Cytophagia</taxon>
        <taxon>Cytophagales</taxon>
        <taxon>Hymenobacteraceae</taxon>
        <taxon>Adhaeribacter</taxon>
    </lineage>
</organism>